<dbReference type="PANTHER" id="PTHR42779:SF1">
    <property type="entry name" value="PROTEIN YNJB"/>
    <property type="match status" value="1"/>
</dbReference>
<keyword evidence="3" id="KW-1185">Reference proteome</keyword>
<protein>
    <submittedName>
        <fullName evidence="2">Extracellular solute-binding protein</fullName>
    </submittedName>
</protein>
<dbReference type="Proteomes" id="UP001567537">
    <property type="component" value="Unassembled WGS sequence"/>
</dbReference>
<evidence type="ECO:0000313" key="2">
    <source>
        <dbReference type="EMBL" id="MEZ3180931.1"/>
    </source>
</evidence>
<sequence length="413" mass="43528">MTQQGVARGGRARAFTGAAIALAAALTIAGCGAPGTDSSSAADSLTPKKPAKPIKLTVMDGGGNLAGGGKAAIDAFVKANPDLVSGVTYQTAAGPDVAGKVRAQRSGGKMDVSLVLGGPDVLGAAEKQDLLLEQVEANADSLPDLSAIQDAPRAELQKTAHGLGVLINYDPNGPFIDYNPDKVEAGDVPATPEELLEWAKAHKGKFAYAQPSGSGSGRAFIQALPYMLGDSDPQDPVKGWDKTWDYLAELGEYVNSYPASSTILAQQFGAGQLEVIPTIIAHDVSNRKTRTWPADTGIALFDNQNWISDGHFAMVPKGVSAETLYVVLKLESYLVDREAQQERLTTGVLTTANKDVTTENSGSKVGAFVEEWGRPDFYPKALKTGEVRVALAPDRMQEAFDLWQRNVGSKVGS</sequence>
<dbReference type="EMBL" id="JAHWZY010000020">
    <property type="protein sequence ID" value="MEZ3180931.1"/>
    <property type="molecule type" value="Genomic_DNA"/>
</dbReference>
<evidence type="ECO:0000313" key="3">
    <source>
        <dbReference type="Proteomes" id="UP001567537"/>
    </source>
</evidence>
<comment type="caution">
    <text evidence="2">The sequence shown here is derived from an EMBL/GenBank/DDBJ whole genome shotgun (WGS) entry which is preliminary data.</text>
</comment>
<dbReference type="InterPro" id="IPR006059">
    <property type="entry name" value="SBP"/>
</dbReference>
<dbReference type="SUPFAM" id="SSF53850">
    <property type="entry name" value="Periplasmic binding protein-like II"/>
    <property type="match status" value="1"/>
</dbReference>
<reference evidence="2 3" key="1">
    <citation type="journal article" date="2021" name="Res Sq">
        <title>Streptomyces Pimoensis sp. nov., Isolated From the Taklimakan Desert in Xinjiang, China.</title>
        <authorList>
            <person name="Zhang P."/>
            <person name="Luo X."/>
            <person name="Luo X."/>
            <person name="Liu Z."/>
            <person name="Xia Z."/>
            <person name="Wan C."/>
            <person name="zhang L."/>
        </authorList>
    </citation>
    <scope>NUCLEOTIDE SEQUENCE [LARGE SCALE GENOMIC DNA]</scope>
    <source>
        <strain evidence="2 3">TRM75549</strain>
    </source>
</reference>
<accession>A0ABV4J1Y0</accession>
<name>A0ABV4J1Y0_9ACTN</name>
<dbReference type="PANTHER" id="PTHR42779">
    <property type="entry name" value="PROTEIN YNJB"/>
    <property type="match status" value="1"/>
</dbReference>
<feature type="chain" id="PRO_5045218117" evidence="1">
    <location>
        <begin position="34"/>
        <end position="413"/>
    </location>
</feature>
<evidence type="ECO:0000256" key="1">
    <source>
        <dbReference type="SAM" id="SignalP"/>
    </source>
</evidence>
<dbReference type="Gene3D" id="3.40.190.10">
    <property type="entry name" value="Periplasmic binding protein-like II"/>
    <property type="match status" value="2"/>
</dbReference>
<dbReference type="Pfam" id="PF13416">
    <property type="entry name" value="SBP_bac_8"/>
    <property type="match status" value="1"/>
</dbReference>
<dbReference type="RefSeq" id="WP_371239979.1">
    <property type="nucleotide sequence ID" value="NZ_JAHWZY010000020.1"/>
</dbReference>
<keyword evidence="1" id="KW-0732">Signal</keyword>
<feature type="signal peptide" evidence="1">
    <location>
        <begin position="1"/>
        <end position="33"/>
    </location>
</feature>
<proteinExistence type="predicted"/>
<gene>
    <name evidence="2" type="ORF">KYY02_20225</name>
</gene>
<organism evidence="2 3">
    <name type="scientific">Streptomyces pimonensis</name>
    <dbReference type="NCBI Taxonomy" id="2860288"/>
    <lineage>
        <taxon>Bacteria</taxon>
        <taxon>Bacillati</taxon>
        <taxon>Actinomycetota</taxon>
        <taxon>Actinomycetes</taxon>
        <taxon>Kitasatosporales</taxon>
        <taxon>Streptomycetaceae</taxon>
        <taxon>Streptomyces</taxon>
    </lineage>
</organism>